<keyword evidence="4 6" id="KW-1133">Transmembrane helix</keyword>
<evidence type="ECO:0000256" key="4">
    <source>
        <dbReference type="ARBA" id="ARBA00022989"/>
    </source>
</evidence>
<dbReference type="Proteomes" id="UP000014760">
    <property type="component" value="Unassembled WGS sequence"/>
</dbReference>
<keyword evidence="3 6" id="KW-0812">Transmembrane</keyword>
<feature type="transmembrane region" description="Helical" evidence="6">
    <location>
        <begin position="136"/>
        <end position="161"/>
    </location>
</feature>
<dbReference type="EMBL" id="KB294075">
    <property type="protein sequence ID" value="ELU15029.1"/>
    <property type="molecule type" value="Genomic_DNA"/>
</dbReference>
<reference evidence="7 9" key="2">
    <citation type="journal article" date="2013" name="Nature">
        <title>Insights into bilaterian evolution from three spiralian genomes.</title>
        <authorList>
            <person name="Simakov O."/>
            <person name="Marletaz F."/>
            <person name="Cho S.J."/>
            <person name="Edsinger-Gonzales E."/>
            <person name="Havlak P."/>
            <person name="Hellsten U."/>
            <person name="Kuo D.H."/>
            <person name="Larsson T."/>
            <person name="Lv J."/>
            <person name="Arendt D."/>
            <person name="Savage R."/>
            <person name="Osoegawa K."/>
            <person name="de Jong P."/>
            <person name="Grimwood J."/>
            <person name="Chapman J.A."/>
            <person name="Shapiro H."/>
            <person name="Aerts A."/>
            <person name="Otillar R.P."/>
            <person name="Terry A.Y."/>
            <person name="Boore J.L."/>
            <person name="Grigoriev I.V."/>
            <person name="Lindberg D.R."/>
            <person name="Seaver E.C."/>
            <person name="Weisblat D.A."/>
            <person name="Putnam N.H."/>
            <person name="Rokhsar D.S."/>
        </authorList>
    </citation>
    <scope>NUCLEOTIDE SEQUENCE</scope>
    <source>
        <strain evidence="7 9">I ESC-2004</strain>
    </source>
</reference>
<dbReference type="InterPro" id="IPR007593">
    <property type="entry name" value="CD225/Dispanin_fam"/>
</dbReference>
<comment type="subcellular location">
    <subcellularLocation>
        <location evidence="1">Membrane</location>
    </subcellularLocation>
</comment>
<evidence type="ECO:0000256" key="3">
    <source>
        <dbReference type="ARBA" id="ARBA00022692"/>
    </source>
</evidence>
<organism evidence="7">
    <name type="scientific">Capitella teleta</name>
    <name type="common">Polychaete worm</name>
    <dbReference type="NCBI Taxonomy" id="283909"/>
    <lineage>
        <taxon>Eukaryota</taxon>
        <taxon>Metazoa</taxon>
        <taxon>Spiralia</taxon>
        <taxon>Lophotrochozoa</taxon>
        <taxon>Annelida</taxon>
        <taxon>Polychaeta</taxon>
        <taxon>Sedentaria</taxon>
        <taxon>Scolecida</taxon>
        <taxon>Capitellidae</taxon>
        <taxon>Capitella</taxon>
    </lineage>
</organism>
<evidence type="ECO:0000256" key="5">
    <source>
        <dbReference type="ARBA" id="ARBA00023136"/>
    </source>
</evidence>
<sequence length="226" mass="24592">MPLVNGQLTMVVMANGAAEHCFSSHVGTGSQEQDFVRADRIMVDMSSSVSGQNSVSCTVDVLGKDDEEAGARGNWFLMAVILLVKKVVKWTMGYPAGSNQPEASITMQPQAQPGMQVPMTQAPYVQVMAAEQRWSWCPLVTAVFGVICFWPCGIVALLAATTSYTDHKVKDFSRSNNKRSIAYGFGITAIVFGVICWIVAIAVPIAIAVKVIDNNTDLKRVYYPNY</sequence>
<gene>
    <name evidence="7" type="ORF">CAPTEDRAFT_219608</name>
</gene>
<proteinExistence type="inferred from homology"/>
<dbReference type="GO" id="GO:0016020">
    <property type="term" value="C:membrane"/>
    <property type="evidence" value="ECO:0007669"/>
    <property type="project" value="UniProtKB-SubCell"/>
</dbReference>
<comment type="similarity">
    <text evidence="2">Belongs to the CD225/Dispanin family.</text>
</comment>
<protein>
    <submittedName>
        <fullName evidence="7 8">Uncharacterized protein</fullName>
    </submittedName>
</protein>
<dbReference type="HOGENOM" id="CLU_1225800_0_0_1"/>
<evidence type="ECO:0000256" key="1">
    <source>
        <dbReference type="ARBA" id="ARBA00004370"/>
    </source>
</evidence>
<dbReference type="EMBL" id="AMQN01018226">
    <property type="status" value="NOT_ANNOTATED_CDS"/>
    <property type="molecule type" value="Genomic_DNA"/>
</dbReference>
<keyword evidence="5 6" id="KW-0472">Membrane</keyword>
<dbReference type="EnsemblMetazoa" id="CapteT219608">
    <property type="protein sequence ID" value="CapteP219608"/>
    <property type="gene ID" value="CapteG219608"/>
</dbReference>
<feature type="transmembrane region" description="Helical" evidence="6">
    <location>
        <begin position="181"/>
        <end position="209"/>
    </location>
</feature>
<accession>R7V8X8</accession>
<reference evidence="9" key="1">
    <citation type="submission" date="2012-12" db="EMBL/GenBank/DDBJ databases">
        <authorList>
            <person name="Hellsten U."/>
            <person name="Grimwood J."/>
            <person name="Chapman J.A."/>
            <person name="Shapiro H."/>
            <person name="Aerts A."/>
            <person name="Otillar R.P."/>
            <person name="Terry A.Y."/>
            <person name="Boore J.L."/>
            <person name="Simakov O."/>
            <person name="Marletaz F."/>
            <person name="Cho S.-J."/>
            <person name="Edsinger-Gonzales E."/>
            <person name="Havlak P."/>
            <person name="Kuo D.-H."/>
            <person name="Larsson T."/>
            <person name="Lv J."/>
            <person name="Arendt D."/>
            <person name="Savage R."/>
            <person name="Osoegawa K."/>
            <person name="de Jong P."/>
            <person name="Lindberg D.R."/>
            <person name="Seaver E.C."/>
            <person name="Weisblat D.A."/>
            <person name="Putnam N.H."/>
            <person name="Grigoriev I.V."/>
            <person name="Rokhsar D.S."/>
        </authorList>
    </citation>
    <scope>NUCLEOTIDE SEQUENCE</scope>
    <source>
        <strain evidence="9">I ESC-2004</strain>
    </source>
</reference>
<evidence type="ECO:0000313" key="8">
    <source>
        <dbReference type="EnsemblMetazoa" id="CapteP219608"/>
    </source>
</evidence>
<dbReference type="EMBL" id="AMQN01018225">
    <property type="status" value="NOT_ANNOTATED_CDS"/>
    <property type="molecule type" value="Genomic_DNA"/>
</dbReference>
<dbReference type="Pfam" id="PF04505">
    <property type="entry name" value="CD225"/>
    <property type="match status" value="1"/>
</dbReference>
<name>R7V8X8_CAPTE</name>
<dbReference type="AlphaFoldDB" id="R7V8X8"/>
<evidence type="ECO:0000313" key="7">
    <source>
        <dbReference type="EMBL" id="ELU15029.1"/>
    </source>
</evidence>
<evidence type="ECO:0000313" key="9">
    <source>
        <dbReference type="Proteomes" id="UP000014760"/>
    </source>
</evidence>
<evidence type="ECO:0000256" key="2">
    <source>
        <dbReference type="ARBA" id="ARBA00006843"/>
    </source>
</evidence>
<reference evidence="8" key="3">
    <citation type="submission" date="2015-06" db="UniProtKB">
        <authorList>
            <consortium name="EnsemblMetazoa"/>
        </authorList>
    </citation>
    <scope>IDENTIFICATION</scope>
</reference>
<evidence type="ECO:0000256" key="6">
    <source>
        <dbReference type="SAM" id="Phobius"/>
    </source>
</evidence>
<keyword evidence="9" id="KW-1185">Reference proteome</keyword>